<keyword evidence="1" id="KW-0812">Transmembrane</keyword>
<organism evidence="2 3">
    <name type="scientific">Dactylonectria macrodidyma</name>
    <dbReference type="NCBI Taxonomy" id="307937"/>
    <lineage>
        <taxon>Eukaryota</taxon>
        <taxon>Fungi</taxon>
        <taxon>Dikarya</taxon>
        <taxon>Ascomycota</taxon>
        <taxon>Pezizomycotina</taxon>
        <taxon>Sordariomycetes</taxon>
        <taxon>Hypocreomycetidae</taxon>
        <taxon>Hypocreales</taxon>
        <taxon>Nectriaceae</taxon>
        <taxon>Dactylonectria</taxon>
    </lineage>
</organism>
<keyword evidence="1" id="KW-0472">Membrane</keyword>
<dbReference type="EMBL" id="JAGMUV010000024">
    <property type="protein sequence ID" value="KAH7121689.1"/>
    <property type="molecule type" value="Genomic_DNA"/>
</dbReference>
<keyword evidence="1" id="KW-1133">Transmembrane helix</keyword>
<feature type="transmembrane region" description="Helical" evidence="1">
    <location>
        <begin position="15"/>
        <end position="35"/>
    </location>
</feature>
<proteinExistence type="predicted"/>
<accession>A0A9P9DLX8</accession>
<sequence>MSRDVEADICINQRLAVILAGFLDLLVLGHAISIYNSRKLRYDEDGLPAVSSLLSVLSRSFKGSFLYRLLKIFFELVSALRPLWSHTNPDFVLGLNEL</sequence>
<gene>
    <name evidence="2" type="ORF">EDB81DRAFT_231397</name>
</gene>
<evidence type="ECO:0000313" key="3">
    <source>
        <dbReference type="Proteomes" id="UP000738349"/>
    </source>
</evidence>
<protein>
    <submittedName>
        <fullName evidence="2">Uncharacterized protein</fullName>
    </submittedName>
</protein>
<evidence type="ECO:0000256" key="1">
    <source>
        <dbReference type="SAM" id="Phobius"/>
    </source>
</evidence>
<dbReference type="Proteomes" id="UP000738349">
    <property type="component" value="Unassembled WGS sequence"/>
</dbReference>
<keyword evidence="3" id="KW-1185">Reference proteome</keyword>
<dbReference type="AlphaFoldDB" id="A0A9P9DLX8"/>
<reference evidence="2" key="1">
    <citation type="journal article" date="2021" name="Nat. Commun.">
        <title>Genetic determinants of endophytism in the Arabidopsis root mycobiome.</title>
        <authorList>
            <person name="Mesny F."/>
            <person name="Miyauchi S."/>
            <person name="Thiergart T."/>
            <person name="Pickel B."/>
            <person name="Atanasova L."/>
            <person name="Karlsson M."/>
            <person name="Huettel B."/>
            <person name="Barry K.W."/>
            <person name="Haridas S."/>
            <person name="Chen C."/>
            <person name="Bauer D."/>
            <person name="Andreopoulos W."/>
            <person name="Pangilinan J."/>
            <person name="LaButti K."/>
            <person name="Riley R."/>
            <person name="Lipzen A."/>
            <person name="Clum A."/>
            <person name="Drula E."/>
            <person name="Henrissat B."/>
            <person name="Kohler A."/>
            <person name="Grigoriev I.V."/>
            <person name="Martin F.M."/>
            <person name="Hacquard S."/>
        </authorList>
    </citation>
    <scope>NUCLEOTIDE SEQUENCE</scope>
    <source>
        <strain evidence="2">MPI-CAGE-AT-0147</strain>
    </source>
</reference>
<name>A0A9P9DLX8_9HYPO</name>
<evidence type="ECO:0000313" key="2">
    <source>
        <dbReference type="EMBL" id="KAH7121689.1"/>
    </source>
</evidence>
<comment type="caution">
    <text evidence="2">The sequence shown here is derived from an EMBL/GenBank/DDBJ whole genome shotgun (WGS) entry which is preliminary data.</text>
</comment>